<dbReference type="AlphaFoldDB" id="A0A5D0MMA4"/>
<evidence type="ECO:0000256" key="1">
    <source>
        <dbReference type="SAM" id="Phobius"/>
    </source>
</evidence>
<evidence type="ECO:0000313" key="2">
    <source>
        <dbReference type="EMBL" id="TYB31719.1"/>
    </source>
</evidence>
<evidence type="ECO:0000313" key="3">
    <source>
        <dbReference type="Proteomes" id="UP000324143"/>
    </source>
</evidence>
<keyword evidence="1" id="KW-0812">Transmembrane</keyword>
<protein>
    <submittedName>
        <fullName evidence="2">Uncharacterized protein</fullName>
    </submittedName>
</protein>
<dbReference type="EMBL" id="VSIX01000029">
    <property type="protein sequence ID" value="TYB31719.1"/>
    <property type="molecule type" value="Genomic_DNA"/>
</dbReference>
<sequence>MNIKKYLNILLLSIIILFSFFLQNASFINIIVLFAGILLIWLALRKAVLSRNKDVNFVAIFGMIIIAYEMFSLYGFWKGITLTVGISLMFKSLIRIFQKLKT</sequence>
<organism evidence="2 3">
    <name type="scientific">Candidatus Mcinerneyibacterium aminivorans</name>
    <dbReference type="NCBI Taxonomy" id="2703815"/>
    <lineage>
        <taxon>Bacteria</taxon>
        <taxon>Candidatus Macinerneyibacteriota</taxon>
        <taxon>Candidatus Mcinerneyibacteria</taxon>
        <taxon>Candidatus Mcinerneyibacteriales</taxon>
        <taxon>Candidatus Mcinerneyibacteriaceae</taxon>
        <taxon>Candidatus Mcinerneyibacterium</taxon>
    </lineage>
</organism>
<feature type="transmembrane region" description="Helical" evidence="1">
    <location>
        <begin position="5"/>
        <end position="21"/>
    </location>
</feature>
<dbReference type="Proteomes" id="UP000324143">
    <property type="component" value="Unassembled WGS sequence"/>
</dbReference>
<accession>A0A5D0MMA4</accession>
<feature type="transmembrane region" description="Helical" evidence="1">
    <location>
        <begin position="27"/>
        <end position="44"/>
    </location>
</feature>
<keyword evidence="1" id="KW-1133">Transmembrane helix</keyword>
<gene>
    <name evidence="2" type="ORF">FXF47_02285</name>
</gene>
<feature type="transmembrane region" description="Helical" evidence="1">
    <location>
        <begin position="56"/>
        <end position="74"/>
    </location>
</feature>
<proteinExistence type="predicted"/>
<reference evidence="2" key="1">
    <citation type="submission" date="2019-08" db="EMBL/GenBank/DDBJ databases">
        <title>Genomic characterization of a novel candidate phylum (ARYD3) from a high temperature, high salinity tertiary oil reservoir in north central Oklahoma, USA.</title>
        <authorList>
            <person name="Youssef N.H."/>
            <person name="Yadav A."/>
            <person name="Elshahed M.S."/>
        </authorList>
    </citation>
    <scope>NUCLEOTIDE SEQUENCE [LARGE SCALE GENOMIC DNA]</scope>
    <source>
        <strain evidence="2">ARYD3</strain>
    </source>
</reference>
<comment type="caution">
    <text evidence="2">The sequence shown here is derived from an EMBL/GenBank/DDBJ whole genome shotgun (WGS) entry which is preliminary data.</text>
</comment>
<keyword evidence="1" id="KW-0472">Membrane</keyword>
<feature type="transmembrane region" description="Helical" evidence="1">
    <location>
        <begin position="80"/>
        <end position="97"/>
    </location>
</feature>
<name>A0A5D0MMA4_9BACT</name>
<keyword evidence="3" id="KW-1185">Reference proteome</keyword>